<comment type="caution">
    <text evidence="1">The sequence shown here is derived from an EMBL/GenBank/DDBJ whole genome shotgun (WGS) entry which is preliminary data.</text>
</comment>
<reference evidence="1 2" key="1">
    <citation type="submission" date="2016-01" db="EMBL/GenBank/DDBJ databases">
        <authorList>
            <person name="Regsiter A."/>
            <person name="william w."/>
        </authorList>
    </citation>
    <scope>NUCLEOTIDE SEQUENCE [LARGE SCALE GENOMIC DNA]</scope>
    <source>
        <strain evidence="1 2">CFBP 5494</strain>
    </source>
</reference>
<keyword evidence="2" id="KW-1185">Reference proteome</keyword>
<protein>
    <submittedName>
        <fullName evidence="1">Uncharacterized protein</fullName>
    </submittedName>
</protein>
<sequence length="66" mass="6940">MKQSGTNGAPGLFAQSVPDTTWSMKALEALYADKNSSVSAAVEHGALSCSSRGRVLRWKAIGSEAR</sequence>
<dbReference type="Proteomes" id="UP000191933">
    <property type="component" value="Unassembled WGS sequence"/>
</dbReference>
<proteinExistence type="predicted"/>
<dbReference type="EMBL" id="FBVY01000038">
    <property type="protein sequence ID" value="CUX00674.1"/>
    <property type="molecule type" value="Genomic_DNA"/>
</dbReference>
<gene>
    <name evidence="1" type="ORF">AGR2A_Lc90081</name>
</gene>
<accession>A0A9W5B5Y9</accession>
<dbReference type="AlphaFoldDB" id="A0A9W5B5Y9"/>
<name>A0A9W5B5Y9_9HYPH</name>
<evidence type="ECO:0000313" key="1">
    <source>
        <dbReference type="EMBL" id="CUX00674.1"/>
    </source>
</evidence>
<evidence type="ECO:0000313" key="2">
    <source>
        <dbReference type="Proteomes" id="UP000191933"/>
    </source>
</evidence>
<organism evidence="1 2">
    <name type="scientific">Agrobacterium genomosp. 2 str. CFBP 5494</name>
    <dbReference type="NCBI Taxonomy" id="1183436"/>
    <lineage>
        <taxon>Bacteria</taxon>
        <taxon>Pseudomonadati</taxon>
        <taxon>Pseudomonadota</taxon>
        <taxon>Alphaproteobacteria</taxon>
        <taxon>Hyphomicrobiales</taxon>
        <taxon>Rhizobiaceae</taxon>
        <taxon>Rhizobium/Agrobacterium group</taxon>
        <taxon>Agrobacterium</taxon>
        <taxon>Agrobacterium tumefaciens complex</taxon>
    </lineage>
</organism>